<evidence type="ECO:0000259" key="1">
    <source>
        <dbReference type="Pfam" id="PF13649"/>
    </source>
</evidence>
<dbReference type="GO" id="GO:0032259">
    <property type="term" value="P:methylation"/>
    <property type="evidence" value="ECO:0007669"/>
    <property type="project" value="UniProtKB-KW"/>
</dbReference>
<dbReference type="RefSeq" id="WP_166661259.1">
    <property type="nucleotide sequence ID" value="NZ_BOMD01000064.1"/>
</dbReference>
<proteinExistence type="predicted"/>
<accession>A0A4V3C8J6</accession>
<dbReference type="SUPFAM" id="SSF53335">
    <property type="entry name" value="S-adenosyl-L-methionine-dependent methyltransferases"/>
    <property type="match status" value="1"/>
</dbReference>
<dbReference type="EMBL" id="SNWR01000001">
    <property type="protein sequence ID" value="TDO41868.1"/>
    <property type="molecule type" value="Genomic_DNA"/>
</dbReference>
<gene>
    <name evidence="2" type="ORF">C8E87_5624</name>
</gene>
<protein>
    <submittedName>
        <fullName evidence="2">Methyltransferase family protein</fullName>
    </submittedName>
</protein>
<keyword evidence="2" id="KW-0489">Methyltransferase</keyword>
<reference evidence="2 3" key="1">
    <citation type="submission" date="2019-03" db="EMBL/GenBank/DDBJ databases">
        <title>Sequencing the genomes of 1000 actinobacteria strains.</title>
        <authorList>
            <person name="Klenk H.-P."/>
        </authorList>
    </citation>
    <scope>NUCLEOTIDE SEQUENCE [LARGE SCALE GENOMIC DNA]</scope>
    <source>
        <strain evidence="2 3">DSM 43805</strain>
    </source>
</reference>
<dbReference type="Proteomes" id="UP000294901">
    <property type="component" value="Unassembled WGS sequence"/>
</dbReference>
<evidence type="ECO:0000313" key="2">
    <source>
        <dbReference type="EMBL" id="TDO41868.1"/>
    </source>
</evidence>
<keyword evidence="2" id="KW-0808">Transferase</keyword>
<dbReference type="CDD" id="cd02440">
    <property type="entry name" value="AdoMet_MTases"/>
    <property type="match status" value="1"/>
</dbReference>
<dbReference type="AlphaFoldDB" id="A0A4V3C8J6"/>
<dbReference type="Pfam" id="PF13649">
    <property type="entry name" value="Methyltransf_25"/>
    <property type="match status" value="1"/>
</dbReference>
<organism evidence="2 3">
    <name type="scientific">Paractinoplanes brasiliensis</name>
    <dbReference type="NCBI Taxonomy" id="52695"/>
    <lineage>
        <taxon>Bacteria</taxon>
        <taxon>Bacillati</taxon>
        <taxon>Actinomycetota</taxon>
        <taxon>Actinomycetes</taxon>
        <taxon>Micromonosporales</taxon>
        <taxon>Micromonosporaceae</taxon>
        <taxon>Paractinoplanes</taxon>
    </lineage>
</organism>
<sequence>MQDLSLVRRTSLTVRRRATTLHRAVGESYRAGGLPAALGQTVRLLGELIARPVHRWQEQQLDRRMNLDTRADNGTARPAAATYDDAVAYSPIPMHHFRELLRALPIEHPREFTLIDLGCGKGRTLVLAAEHGFGAVIGVELDDRLSHIARANTAGLPAATVLTTDAVDYAFPADPSVVFLFNPFGAATLASVVANLEASLKATPRRLIVAYFNPVHRSVLDDSPAFRPSASARHWVIYESGRQAAR</sequence>
<dbReference type="InterPro" id="IPR041698">
    <property type="entry name" value="Methyltransf_25"/>
</dbReference>
<comment type="caution">
    <text evidence="2">The sequence shown here is derived from an EMBL/GenBank/DDBJ whole genome shotgun (WGS) entry which is preliminary data.</text>
</comment>
<evidence type="ECO:0000313" key="3">
    <source>
        <dbReference type="Proteomes" id="UP000294901"/>
    </source>
</evidence>
<feature type="domain" description="Methyltransferase" evidence="1">
    <location>
        <begin position="115"/>
        <end position="200"/>
    </location>
</feature>
<keyword evidence="3" id="KW-1185">Reference proteome</keyword>
<dbReference type="GO" id="GO:0008168">
    <property type="term" value="F:methyltransferase activity"/>
    <property type="evidence" value="ECO:0007669"/>
    <property type="project" value="UniProtKB-KW"/>
</dbReference>
<dbReference type="Gene3D" id="3.40.50.150">
    <property type="entry name" value="Vaccinia Virus protein VP39"/>
    <property type="match status" value="1"/>
</dbReference>
<dbReference type="InterPro" id="IPR029063">
    <property type="entry name" value="SAM-dependent_MTases_sf"/>
</dbReference>
<name>A0A4V3C8J6_9ACTN</name>